<gene>
    <name evidence="1" type="ORF">QR46_1133</name>
</gene>
<organism evidence="1 2">
    <name type="scientific">Giardia duodenalis assemblage B</name>
    <dbReference type="NCBI Taxonomy" id="1394984"/>
    <lineage>
        <taxon>Eukaryota</taxon>
        <taxon>Metamonada</taxon>
        <taxon>Diplomonadida</taxon>
        <taxon>Hexamitidae</taxon>
        <taxon>Giardiinae</taxon>
        <taxon>Giardia</taxon>
    </lineage>
</organism>
<name>A0A132NXN7_GIAIN</name>
<evidence type="ECO:0000313" key="2">
    <source>
        <dbReference type="Proteomes" id="UP000070089"/>
    </source>
</evidence>
<evidence type="ECO:0000313" key="1">
    <source>
        <dbReference type="EMBL" id="KWX14839.1"/>
    </source>
</evidence>
<dbReference type="AlphaFoldDB" id="A0A132NXN7"/>
<dbReference type="VEuPathDB" id="GiardiaDB:QR46_1133"/>
<comment type="caution">
    <text evidence="1">The sequence shown here is derived from an EMBL/GenBank/DDBJ whole genome shotgun (WGS) entry which is preliminary data.</text>
</comment>
<protein>
    <submittedName>
        <fullName evidence="1">Uncharacterized protein</fullName>
    </submittedName>
</protein>
<dbReference type="OrthoDB" id="10255473at2759"/>
<sequence length="987" mass="110258">MGIQDFKNFPEPFANGSNTPPGMKLHIEYTPGCIIAHLVCSKRPAEFFGHVEPSRFSCLIQPNRLSIDQEGLGCALAFNIDGYSRLIARTEGVAPAGGSTYLPEKELQHFILSAMELVHHKYNSSYLNSANQPYTVSYLNLINAKLVYFDNNQSLRIISPLFFCSDEVCAEVSECCFGDEYVLPNLNAVEKELLSLGRLLYNHIAAFSCTWSPLLLYDSVLHTVKHHGYSRELGQLLSALLSLQCDRERFWSKLLSSSYADFTFLSSFNFSSFKSYDAVDFGVNKDVESSIAVSFGDKLNTFLLSAQSLCNNTFRASNYSAEDLLPFLTDEANIARMIDYIYASSEASGDCSDDIFFAGDPDTALSHEECLNVFLVLLRHNFETFTLQDVILHDTELARRLLSLSANPSRRYLGTFKRIITSLLITRQSTLLLLSAYAQQLDLFEQLIFNIQYEEVAGVLLTLIDLSSQFDDERLNSLIVYCASRANLCNRLISAICAKGCVPLLLSAMHLYEQLFNSHCSGLLTLAVSGLPSLLTILEVYATELHATAEVTADMSLFVCTCFNECGKVLSIGLSLIFKTALGVSTESFDFVLSDLLLRQEIDIVYPRIAYRLAILTKRLVHFIDKATDSYPAIVKQAHTPRLITYLYHYLTLYARVFSVTADLKTYLYFTETGAKPPNEFNGKTQHRDSLHRVAEPLLEAPMPYSARAGSGGPSEIAVSATYLSKHGSPLPISLRNLALELLDADLIKGMCKLFYNYPDATTLHFVVGRILIPYVELFIWDPEVLNTICLQSSFINVGQEFVEFVDHGRSPWSSGLTHYVNLFKSIVRLAGGISDKILFTVDWKQLRPKIFEKISNRIPFSIKKLAATVTHEPSPTIKYLLQTRAIADLSTRILDYSHDEMLSKLSNLAVESSTDDLTDSSTVLELTASNIDSTFLGAIVNSASVSPPEDSQEFIQADNNGRVSFIEELVISHYDFQPLDGKESHF</sequence>
<dbReference type="Proteomes" id="UP000070089">
    <property type="component" value="Unassembled WGS sequence"/>
</dbReference>
<proteinExistence type="predicted"/>
<reference evidence="1 2" key="1">
    <citation type="journal article" date="2015" name="Mol. Biochem. Parasitol.">
        <title>Identification of polymorphic genes for use in assemblage B genotyping assays through comparative genomics of multiple assemblage B Giardia duodenalis isolates.</title>
        <authorList>
            <person name="Wielinga C."/>
            <person name="Thompson R.C."/>
            <person name="Monis P."/>
            <person name="Ryan U."/>
        </authorList>
    </citation>
    <scope>NUCLEOTIDE SEQUENCE [LARGE SCALE GENOMIC DNA]</scope>
    <source>
        <strain evidence="1 2">BAH15c1</strain>
    </source>
</reference>
<dbReference type="EMBL" id="JXTI01000021">
    <property type="protein sequence ID" value="KWX14839.1"/>
    <property type="molecule type" value="Genomic_DNA"/>
</dbReference>
<accession>A0A132NXN7</accession>